<organism evidence="2 3">
    <name type="scientific">Cyclotella cryptica</name>
    <dbReference type="NCBI Taxonomy" id="29204"/>
    <lineage>
        <taxon>Eukaryota</taxon>
        <taxon>Sar</taxon>
        <taxon>Stramenopiles</taxon>
        <taxon>Ochrophyta</taxon>
        <taxon>Bacillariophyta</taxon>
        <taxon>Coscinodiscophyceae</taxon>
        <taxon>Thalassiosirophycidae</taxon>
        <taxon>Stephanodiscales</taxon>
        <taxon>Stephanodiscaceae</taxon>
        <taxon>Cyclotella</taxon>
    </lineage>
</organism>
<feature type="compositionally biased region" description="Basic residues" evidence="1">
    <location>
        <begin position="28"/>
        <end position="37"/>
    </location>
</feature>
<proteinExistence type="predicted"/>
<evidence type="ECO:0000313" key="3">
    <source>
        <dbReference type="Proteomes" id="UP001516023"/>
    </source>
</evidence>
<dbReference type="EMBL" id="JABMIG020000001">
    <property type="protein sequence ID" value="KAL3805891.1"/>
    <property type="molecule type" value="Genomic_DNA"/>
</dbReference>
<comment type="caution">
    <text evidence="2">The sequence shown here is derived from an EMBL/GenBank/DDBJ whole genome shotgun (WGS) entry which is preliminary data.</text>
</comment>
<sequence>MVTLVGMLEEQVMYMNDSRSEAKEPLKRQRTHSKLQRTRQSMSSSCSTMHAEASIQNSRTFKSLQA</sequence>
<evidence type="ECO:0000313" key="2">
    <source>
        <dbReference type="EMBL" id="KAL3805891.1"/>
    </source>
</evidence>
<evidence type="ECO:0000256" key="1">
    <source>
        <dbReference type="SAM" id="MobiDB-lite"/>
    </source>
</evidence>
<dbReference type="AlphaFoldDB" id="A0ABD3R2K7"/>
<accession>A0ABD3R2K7</accession>
<name>A0ABD3R2K7_9STRA</name>
<reference evidence="2 3" key="1">
    <citation type="journal article" date="2020" name="G3 (Bethesda)">
        <title>Improved Reference Genome for Cyclotella cryptica CCMP332, a Model for Cell Wall Morphogenesis, Salinity Adaptation, and Lipid Production in Diatoms (Bacillariophyta).</title>
        <authorList>
            <person name="Roberts W.R."/>
            <person name="Downey K.M."/>
            <person name="Ruck E.C."/>
            <person name="Traller J.C."/>
            <person name="Alverson A.J."/>
        </authorList>
    </citation>
    <scope>NUCLEOTIDE SEQUENCE [LARGE SCALE GENOMIC DNA]</scope>
    <source>
        <strain evidence="2 3">CCMP332</strain>
    </source>
</reference>
<feature type="compositionally biased region" description="Basic and acidic residues" evidence="1">
    <location>
        <begin position="18"/>
        <end position="27"/>
    </location>
</feature>
<feature type="region of interest" description="Disordered" evidence="1">
    <location>
        <begin position="17"/>
        <end position="66"/>
    </location>
</feature>
<protein>
    <submittedName>
        <fullName evidence="2">Uncharacterized protein</fullName>
    </submittedName>
</protein>
<dbReference type="Proteomes" id="UP001516023">
    <property type="component" value="Unassembled WGS sequence"/>
</dbReference>
<keyword evidence="3" id="KW-1185">Reference proteome</keyword>
<feature type="compositionally biased region" description="Polar residues" evidence="1">
    <location>
        <begin position="38"/>
        <end position="66"/>
    </location>
</feature>
<gene>
    <name evidence="2" type="ORF">HJC23_007852</name>
</gene>